<dbReference type="EMBL" id="VCAZ01000364">
    <property type="protein sequence ID" value="TUG71447.1"/>
    <property type="molecule type" value="Genomic_DNA"/>
</dbReference>
<gene>
    <name evidence="8" type="ORF">Baya_16821</name>
</gene>
<dbReference type="OrthoDB" id="1880105at2759"/>
<dbReference type="GO" id="GO:0016020">
    <property type="term" value="C:membrane"/>
    <property type="evidence" value="ECO:0007669"/>
    <property type="project" value="UniProtKB-SubCell"/>
</dbReference>
<protein>
    <recommendedName>
        <fullName evidence="3">Small integral membrane protein 8</fullName>
    </recommendedName>
</protein>
<proteinExistence type="inferred from homology"/>
<keyword evidence="5 7" id="KW-1133">Transmembrane helix</keyword>
<feature type="transmembrane region" description="Helical" evidence="7">
    <location>
        <begin position="51"/>
        <end position="71"/>
    </location>
</feature>
<comment type="subcellular location">
    <subcellularLocation>
        <location evidence="1">Membrane</location>
        <topology evidence="1">Single-pass membrane protein</topology>
    </subcellularLocation>
</comment>
<evidence type="ECO:0000256" key="2">
    <source>
        <dbReference type="ARBA" id="ARBA00009328"/>
    </source>
</evidence>
<comment type="similarity">
    <text evidence="2">Belongs to the SMIM8 family.</text>
</comment>
<dbReference type="Pfam" id="PF14937">
    <property type="entry name" value="DUF4500"/>
    <property type="match status" value="1"/>
</dbReference>
<accession>A0A556VWL0</accession>
<evidence type="ECO:0000256" key="3">
    <source>
        <dbReference type="ARBA" id="ARBA00014451"/>
    </source>
</evidence>
<evidence type="ECO:0000256" key="1">
    <source>
        <dbReference type="ARBA" id="ARBA00004167"/>
    </source>
</evidence>
<organism evidence="8 9">
    <name type="scientific">Bagarius yarrelli</name>
    <name type="common">Goonch</name>
    <name type="synonym">Bagrus yarrelli</name>
    <dbReference type="NCBI Taxonomy" id="175774"/>
    <lineage>
        <taxon>Eukaryota</taxon>
        <taxon>Metazoa</taxon>
        <taxon>Chordata</taxon>
        <taxon>Craniata</taxon>
        <taxon>Vertebrata</taxon>
        <taxon>Euteleostomi</taxon>
        <taxon>Actinopterygii</taxon>
        <taxon>Neopterygii</taxon>
        <taxon>Teleostei</taxon>
        <taxon>Ostariophysi</taxon>
        <taxon>Siluriformes</taxon>
        <taxon>Sisoridae</taxon>
        <taxon>Sisorinae</taxon>
        <taxon>Bagarius</taxon>
    </lineage>
</organism>
<reference evidence="8 9" key="1">
    <citation type="journal article" date="2019" name="Genome Biol. Evol.">
        <title>Whole-Genome Sequencing of the Giant Devil Catfish, Bagarius yarrelli.</title>
        <authorList>
            <person name="Jiang W."/>
            <person name="Lv Y."/>
            <person name="Cheng L."/>
            <person name="Yang K."/>
            <person name="Chao B."/>
            <person name="Wang X."/>
            <person name="Li Y."/>
            <person name="Pan X."/>
            <person name="You X."/>
            <person name="Zhang Y."/>
            <person name="Yang J."/>
            <person name="Li J."/>
            <person name="Zhang X."/>
            <person name="Liu S."/>
            <person name="Sun C."/>
            <person name="Yang J."/>
            <person name="Shi Q."/>
        </authorList>
    </citation>
    <scope>NUCLEOTIDE SEQUENCE [LARGE SCALE GENOMIC DNA]</scope>
    <source>
        <strain evidence="8">JWS20170419001</strain>
        <tissue evidence="8">Muscle</tissue>
    </source>
</reference>
<dbReference type="PANTHER" id="PTHR14274:SF1">
    <property type="entry name" value="SMALL INTEGRAL MEMBRANE PROTEIN 8"/>
    <property type="match status" value="1"/>
</dbReference>
<evidence type="ECO:0000313" key="9">
    <source>
        <dbReference type="Proteomes" id="UP000319801"/>
    </source>
</evidence>
<evidence type="ECO:0000256" key="5">
    <source>
        <dbReference type="ARBA" id="ARBA00022989"/>
    </source>
</evidence>
<sequence length="100" mass="11385">MKEKTEGQDSPEGSKCFVHCSFSLAGSSQSFGRQMELLWVRLTCRLTNKPVMALGLVSITLCVGYLGYLHAVKENQSQELYEAVDSEGERYMRRKTSRWD</sequence>
<keyword evidence="9" id="KW-1185">Reference proteome</keyword>
<evidence type="ECO:0000256" key="6">
    <source>
        <dbReference type="ARBA" id="ARBA00023136"/>
    </source>
</evidence>
<evidence type="ECO:0000256" key="4">
    <source>
        <dbReference type="ARBA" id="ARBA00022692"/>
    </source>
</evidence>
<evidence type="ECO:0000313" key="8">
    <source>
        <dbReference type="EMBL" id="TUG71447.1"/>
    </source>
</evidence>
<comment type="caution">
    <text evidence="8">The sequence shown here is derived from an EMBL/GenBank/DDBJ whole genome shotgun (WGS) entry which is preliminary data.</text>
</comment>
<dbReference type="Proteomes" id="UP000319801">
    <property type="component" value="Unassembled WGS sequence"/>
</dbReference>
<dbReference type="AlphaFoldDB" id="A0A556VWL0"/>
<keyword evidence="6 7" id="KW-0472">Membrane</keyword>
<dbReference type="PANTHER" id="PTHR14274">
    <property type="entry name" value="SMALL INTEGRAL MEMBRANE PROTEIN 8"/>
    <property type="match status" value="1"/>
</dbReference>
<evidence type="ECO:0000256" key="7">
    <source>
        <dbReference type="SAM" id="Phobius"/>
    </source>
</evidence>
<keyword evidence="4 7" id="KW-0812">Transmembrane</keyword>
<dbReference type="InterPro" id="IPR026686">
    <property type="entry name" value="UPF0708"/>
</dbReference>
<name>A0A556VWL0_BAGYA</name>